<evidence type="ECO:0000256" key="4">
    <source>
        <dbReference type="ARBA" id="ARBA00022741"/>
    </source>
</evidence>
<dbReference type="STRING" id="1798649.A3B13_01570"/>
<dbReference type="SUPFAM" id="SSF47323">
    <property type="entry name" value="Anticodon-binding domain of a subclass of class I aminoacyl-tRNA synthetases"/>
    <property type="match status" value="1"/>
</dbReference>
<evidence type="ECO:0000256" key="13">
    <source>
        <dbReference type="SAM" id="MobiDB-lite"/>
    </source>
</evidence>
<dbReference type="InterPro" id="IPR009080">
    <property type="entry name" value="tRNAsynth_Ia_anticodon-bd"/>
</dbReference>
<proteinExistence type="inferred from homology"/>
<evidence type="ECO:0000256" key="7">
    <source>
        <dbReference type="ARBA" id="ARBA00023146"/>
    </source>
</evidence>
<dbReference type="Gene3D" id="2.170.220.10">
    <property type="match status" value="1"/>
</dbReference>
<dbReference type="SMART" id="SM00855">
    <property type="entry name" value="PGAM"/>
    <property type="match status" value="1"/>
</dbReference>
<dbReference type="Gene3D" id="3.40.50.1240">
    <property type="entry name" value="Phosphoglycerate mutase-like"/>
    <property type="match status" value="1"/>
</dbReference>
<feature type="active site" description="Proton donor/acceptor" evidence="10">
    <location>
        <position position="543"/>
    </location>
</feature>
<dbReference type="InterPro" id="IPR014729">
    <property type="entry name" value="Rossmann-like_a/b/a_fold"/>
</dbReference>
<dbReference type="PROSITE" id="PS00178">
    <property type="entry name" value="AA_TRNA_LIGASE_I"/>
    <property type="match status" value="1"/>
</dbReference>
<reference evidence="16 17" key="1">
    <citation type="journal article" date="2016" name="Nat. Commun.">
        <title>Thousands of microbial genomes shed light on interconnected biogeochemical processes in an aquifer system.</title>
        <authorList>
            <person name="Anantharaman K."/>
            <person name="Brown C.T."/>
            <person name="Hug L.A."/>
            <person name="Sharon I."/>
            <person name="Castelle C.J."/>
            <person name="Probst A.J."/>
            <person name="Thomas B.C."/>
            <person name="Singh A."/>
            <person name="Wilkins M.J."/>
            <person name="Karaoz U."/>
            <person name="Brodie E.L."/>
            <person name="Williams K.H."/>
            <person name="Hubbard S.S."/>
            <person name="Banfield J.F."/>
        </authorList>
    </citation>
    <scope>NUCLEOTIDE SEQUENCE [LARGE SCALE GENOMIC DNA]</scope>
</reference>
<dbReference type="Pfam" id="PF00300">
    <property type="entry name" value="His_Phos_1"/>
    <property type="match status" value="1"/>
</dbReference>
<dbReference type="InterPro" id="IPR029033">
    <property type="entry name" value="His_PPase_superfam"/>
</dbReference>
<evidence type="ECO:0000256" key="11">
    <source>
        <dbReference type="PIRSR" id="PIRSR613078-2"/>
    </source>
</evidence>
<evidence type="ECO:0000259" key="15">
    <source>
        <dbReference type="Pfam" id="PF08264"/>
    </source>
</evidence>
<evidence type="ECO:0000256" key="1">
    <source>
        <dbReference type="ARBA" id="ARBA00013169"/>
    </source>
</evidence>
<keyword evidence="2" id="KW-0963">Cytoplasm</keyword>
<feature type="compositionally biased region" description="Basic and acidic residues" evidence="13">
    <location>
        <begin position="39"/>
        <end position="48"/>
    </location>
</feature>
<comment type="similarity">
    <text evidence="12">Belongs to the class-I aminoacyl-tRNA synthetase family.</text>
</comment>
<dbReference type="InterPro" id="IPR001412">
    <property type="entry name" value="aa-tRNA-synth_I_CS"/>
</dbReference>
<comment type="catalytic activity">
    <reaction evidence="9">
        <text>tRNA(Val) + L-valine + ATP = L-valyl-tRNA(Val) + AMP + diphosphate</text>
        <dbReference type="Rhea" id="RHEA:10704"/>
        <dbReference type="Rhea" id="RHEA-COMP:9672"/>
        <dbReference type="Rhea" id="RHEA-COMP:9708"/>
        <dbReference type="ChEBI" id="CHEBI:30616"/>
        <dbReference type="ChEBI" id="CHEBI:33019"/>
        <dbReference type="ChEBI" id="CHEBI:57762"/>
        <dbReference type="ChEBI" id="CHEBI:78442"/>
        <dbReference type="ChEBI" id="CHEBI:78537"/>
        <dbReference type="ChEBI" id="CHEBI:456215"/>
        <dbReference type="EC" id="6.1.1.9"/>
    </reaction>
</comment>
<comment type="caution">
    <text evidence="16">The sequence shown here is derived from an EMBL/GenBank/DDBJ whole genome shotgun (WGS) entry which is preliminary data.</text>
</comment>
<dbReference type="Gene3D" id="3.40.50.620">
    <property type="entry name" value="HUPs"/>
    <property type="match status" value="2"/>
</dbReference>
<sequence length="944" mass="108882">MPELLEPRYDHKKSEKKIYELWEKSGYFDPDNLTQTYTDDTRTNTEKKSRSKSASSQPASPKLQRGERKSAFSIIMPPPNANGHLHAGHAMFVTIEDIMIRFARMRGKKALWLPGADHAGFETQVVYEKKLEKEGRSRFGMSRQELYDEIMAFTLENKKHMEAELRALGASCDWSREKFTLDPLIVEEVNRTFEKLYKDNLVYRGNRIVSWCPKHQTSFSDLELEDVERNDPLYYLQYGPFVIATARPETKFGDKYVVMHPDDKRYAKYKNGEKIRLEWINGPITATVIKDKAIDMKFGTGVMTITPWHSGPDFEIAQRHDLEKEQIIDERGKLLPVAGEFTGMKITEARPKIVEKMKAKGLLVKTDDAYRHTIRTCYKCGTVIEPQIKEQWFVKTKPLAASAIRAIKSNKITFLPKHYKKTCLHWLENIIDWNISRQIAWGIRIPAWFCLSCSEPQINPEVKSKWFLVRHGEVDNIKGQSIGQVDIPLNEQGRKQAEAAAEFLKSEKIDLIVSSDLSRARETAETIARATGAKIVFEKDLRERHFGAGQGIPKEERDRLYGELVYSYNGKPPGGESFAEVEERTIKAIKKYADEHKNKNIAFVFHGGPMRMMLKHFKCEDYKELLARTPRRDAMLAGEPTLGEIIQIDMLNPCRKCKGLFYKQDPDVFDTWFSSGQWPSIALGYPKGKDFKTFYPTSVMETAGEIIFFWVTRMIMLGLYMTGKVPFKTVYLHGLVLDAKGQKMSKSKGNVINPLDITSEYGTDALRMTLVAGNTPGTSLALSEDKVRGYRNFSTKVWNISRFILMNKPSQMNADKNADERGYDISENLRRNRRKSALSKKDRDNLAEVKKTKAKVAKHLERFEFHLAAETAYHYVWHTFADKIIEDAKERLKSDDAKERQAAYDMLETILLECLKMLHPFMPFITEEIYGKFNHEKLLMVEKW</sequence>
<feature type="binding site" evidence="11">
    <location>
        <begin position="470"/>
        <end position="476"/>
    </location>
    <ligand>
        <name>substrate</name>
    </ligand>
</feature>
<evidence type="ECO:0000256" key="6">
    <source>
        <dbReference type="ARBA" id="ARBA00022917"/>
    </source>
</evidence>
<protein>
    <recommendedName>
        <fullName evidence="1">valine--tRNA ligase</fullName>
        <ecNumber evidence="1">6.1.1.9</ecNumber>
    </recommendedName>
    <alternativeName>
        <fullName evidence="8">Valyl-tRNA synthetase</fullName>
    </alternativeName>
</protein>
<dbReference type="GO" id="GO:0005524">
    <property type="term" value="F:ATP binding"/>
    <property type="evidence" value="ECO:0007669"/>
    <property type="project" value="UniProtKB-KW"/>
</dbReference>
<dbReference type="Proteomes" id="UP000176287">
    <property type="component" value="Unassembled WGS sequence"/>
</dbReference>
<evidence type="ECO:0000256" key="2">
    <source>
        <dbReference type="ARBA" id="ARBA00022490"/>
    </source>
</evidence>
<evidence type="ECO:0000256" key="12">
    <source>
        <dbReference type="RuleBase" id="RU363035"/>
    </source>
</evidence>
<feature type="domain" description="Aminoacyl-tRNA synthetase class Ia" evidence="14">
    <location>
        <begin position="658"/>
        <end position="774"/>
    </location>
</feature>
<dbReference type="Gene3D" id="3.90.740.10">
    <property type="entry name" value="Valyl/Leucyl/Isoleucyl-tRNA synthetase, editing domain"/>
    <property type="match status" value="1"/>
</dbReference>
<dbReference type="CDD" id="cd07962">
    <property type="entry name" value="Anticodon_Ia_Val"/>
    <property type="match status" value="1"/>
</dbReference>
<dbReference type="InterPro" id="IPR002300">
    <property type="entry name" value="aa-tRNA-synth_Ia"/>
</dbReference>
<dbReference type="PRINTS" id="PR00986">
    <property type="entry name" value="TRNASYNTHVAL"/>
</dbReference>
<organism evidence="16 17">
    <name type="scientific">Candidatus Liptonbacteria bacterium RIFCSPLOWO2_01_FULL_45_15</name>
    <dbReference type="NCBI Taxonomy" id="1798649"/>
    <lineage>
        <taxon>Bacteria</taxon>
        <taxon>Candidatus Liptoniibacteriota</taxon>
    </lineage>
</organism>
<feature type="binding site" evidence="11">
    <location>
        <position position="554"/>
    </location>
    <ligand>
        <name>substrate</name>
    </ligand>
</feature>
<dbReference type="InterPro" id="IPR033705">
    <property type="entry name" value="Anticodon_Ia_Val"/>
</dbReference>
<accession>A0A1G2CFK4</accession>
<feature type="region of interest" description="Disordered" evidence="13">
    <location>
        <begin position="27"/>
        <end position="68"/>
    </location>
</feature>
<keyword evidence="7 12" id="KW-0030">Aminoacyl-tRNA synthetase</keyword>
<dbReference type="Gene3D" id="1.10.730.10">
    <property type="entry name" value="Isoleucyl-tRNA Synthetase, Domain 1"/>
    <property type="match status" value="1"/>
</dbReference>
<evidence type="ECO:0000313" key="17">
    <source>
        <dbReference type="Proteomes" id="UP000176287"/>
    </source>
</evidence>
<evidence type="ECO:0000259" key="14">
    <source>
        <dbReference type="Pfam" id="PF00133"/>
    </source>
</evidence>
<evidence type="ECO:0000256" key="8">
    <source>
        <dbReference type="ARBA" id="ARBA00029936"/>
    </source>
</evidence>
<dbReference type="EMBL" id="MHKZ01000027">
    <property type="protein sequence ID" value="OGZ00179.1"/>
    <property type="molecule type" value="Genomic_DNA"/>
</dbReference>
<feature type="domain" description="Methionyl/Valyl/Leucyl/Isoleucyl-tRNA synthetase anticodon-binding" evidence="15">
    <location>
        <begin position="842"/>
        <end position="944"/>
    </location>
</feature>
<keyword evidence="5 12" id="KW-0067">ATP-binding</keyword>
<keyword evidence="6 12" id="KW-0648">Protein biosynthesis</keyword>
<dbReference type="InterPro" id="IPR013078">
    <property type="entry name" value="His_Pase_superF_clade-1"/>
</dbReference>
<dbReference type="Pfam" id="PF08264">
    <property type="entry name" value="Anticodon_1"/>
    <property type="match status" value="1"/>
</dbReference>
<dbReference type="GO" id="GO:0006438">
    <property type="term" value="P:valyl-tRNA aminoacylation"/>
    <property type="evidence" value="ECO:0007669"/>
    <property type="project" value="InterPro"/>
</dbReference>
<dbReference type="PANTHER" id="PTHR11946:SF93">
    <property type="entry name" value="VALINE--TRNA LIGASE, CHLOROPLASTIC_MITOCHONDRIAL 2"/>
    <property type="match status" value="1"/>
</dbReference>
<gene>
    <name evidence="16" type="ORF">A3B13_01570</name>
</gene>
<dbReference type="Pfam" id="PF00133">
    <property type="entry name" value="tRNA-synt_1"/>
    <property type="match status" value="2"/>
</dbReference>
<evidence type="ECO:0000256" key="10">
    <source>
        <dbReference type="PIRSR" id="PIRSR613078-1"/>
    </source>
</evidence>
<feature type="compositionally biased region" description="Low complexity" evidence="13">
    <location>
        <begin position="52"/>
        <end position="62"/>
    </location>
</feature>
<keyword evidence="3 12" id="KW-0436">Ligase</keyword>
<dbReference type="SUPFAM" id="SSF50677">
    <property type="entry name" value="ValRS/IleRS/LeuRS editing domain"/>
    <property type="match status" value="1"/>
</dbReference>
<dbReference type="InterPro" id="IPR009008">
    <property type="entry name" value="Val/Leu/Ile-tRNA-synth_edit"/>
</dbReference>
<dbReference type="EC" id="6.1.1.9" evidence="1"/>
<dbReference type="GO" id="GO:0005829">
    <property type="term" value="C:cytosol"/>
    <property type="evidence" value="ECO:0007669"/>
    <property type="project" value="TreeGrafter"/>
</dbReference>
<dbReference type="SUPFAM" id="SSF53254">
    <property type="entry name" value="Phosphoglycerate mutase-like"/>
    <property type="match status" value="1"/>
</dbReference>
<dbReference type="CDD" id="cd07067">
    <property type="entry name" value="HP_PGM_like"/>
    <property type="match status" value="1"/>
</dbReference>
<evidence type="ECO:0000256" key="5">
    <source>
        <dbReference type="ARBA" id="ARBA00022840"/>
    </source>
</evidence>
<evidence type="ECO:0000256" key="3">
    <source>
        <dbReference type="ARBA" id="ARBA00022598"/>
    </source>
</evidence>
<feature type="active site" description="Tele-phosphohistidine intermediate" evidence="10">
    <location>
        <position position="471"/>
    </location>
</feature>
<dbReference type="PANTHER" id="PTHR11946">
    <property type="entry name" value="VALYL-TRNA SYNTHETASES"/>
    <property type="match status" value="1"/>
</dbReference>
<dbReference type="GO" id="GO:0004832">
    <property type="term" value="F:valine-tRNA ligase activity"/>
    <property type="evidence" value="ECO:0007669"/>
    <property type="project" value="UniProtKB-EC"/>
</dbReference>
<dbReference type="AlphaFoldDB" id="A0A1G2CFK4"/>
<name>A0A1G2CFK4_9BACT</name>
<dbReference type="GO" id="GO:0002161">
    <property type="term" value="F:aminoacyl-tRNA deacylase activity"/>
    <property type="evidence" value="ECO:0007669"/>
    <property type="project" value="InterPro"/>
</dbReference>
<feature type="domain" description="Aminoacyl-tRNA synthetase class Ia" evidence="14">
    <location>
        <begin position="64"/>
        <end position="462"/>
    </location>
</feature>
<dbReference type="InterPro" id="IPR013155">
    <property type="entry name" value="M/V/L/I-tRNA-synth_anticd-bd"/>
</dbReference>
<dbReference type="InterPro" id="IPR002303">
    <property type="entry name" value="Valyl-tRNA_ligase"/>
</dbReference>
<keyword evidence="4 12" id="KW-0547">Nucleotide-binding</keyword>
<feature type="binding site" evidence="11">
    <location>
        <position position="519"/>
    </location>
    <ligand>
        <name>substrate</name>
    </ligand>
</feature>
<dbReference type="SUPFAM" id="SSF52374">
    <property type="entry name" value="Nucleotidylyl transferase"/>
    <property type="match status" value="1"/>
</dbReference>
<evidence type="ECO:0000313" key="16">
    <source>
        <dbReference type="EMBL" id="OGZ00179.1"/>
    </source>
</evidence>
<evidence type="ECO:0000256" key="9">
    <source>
        <dbReference type="ARBA" id="ARBA00047552"/>
    </source>
</evidence>